<dbReference type="InterPro" id="IPR050147">
    <property type="entry name" value="Ser/Thr_Dehydratase"/>
</dbReference>
<dbReference type="PANTHER" id="PTHR48078">
    <property type="entry name" value="THREONINE DEHYDRATASE, MITOCHONDRIAL-RELATED"/>
    <property type="match status" value="1"/>
</dbReference>
<evidence type="ECO:0000256" key="2">
    <source>
        <dbReference type="ARBA" id="ARBA00022898"/>
    </source>
</evidence>
<evidence type="ECO:0000313" key="6">
    <source>
        <dbReference type="Proteomes" id="UP000440224"/>
    </source>
</evidence>
<dbReference type="OrthoDB" id="9811476at2"/>
<comment type="cofactor">
    <cofactor evidence="1">
        <name>pyridoxal 5'-phosphate</name>
        <dbReference type="ChEBI" id="CHEBI:597326"/>
    </cofactor>
</comment>
<evidence type="ECO:0000256" key="1">
    <source>
        <dbReference type="ARBA" id="ARBA00001933"/>
    </source>
</evidence>
<keyword evidence="6" id="KW-1185">Reference proteome</keyword>
<evidence type="ECO:0000259" key="4">
    <source>
        <dbReference type="Pfam" id="PF00291"/>
    </source>
</evidence>
<dbReference type="InterPro" id="IPR001926">
    <property type="entry name" value="TrpB-like_PALP"/>
</dbReference>
<dbReference type="GO" id="GO:0006567">
    <property type="term" value="P:L-threonine catabolic process"/>
    <property type="evidence" value="ECO:0007669"/>
    <property type="project" value="TreeGrafter"/>
</dbReference>
<dbReference type="Pfam" id="PF00291">
    <property type="entry name" value="PALP"/>
    <property type="match status" value="1"/>
</dbReference>
<keyword evidence="2" id="KW-0663">Pyridoxal phosphate</keyword>
<dbReference type="GO" id="GO:0006565">
    <property type="term" value="P:L-serine catabolic process"/>
    <property type="evidence" value="ECO:0007669"/>
    <property type="project" value="TreeGrafter"/>
</dbReference>
<dbReference type="RefSeq" id="WP_153822416.1">
    <property type="nucleotide sequence ID" value="NZ_WJIE01000008.1"/>
</dbReference>
<sequence length="340" mass="35557">MNDSLPSISPRHVLAAQKRLAASGGLVRQTPLDRSLPLSATIPADVFHKLELFQPTGSFKVRGAANKLLRLRDEEQDVFRRGFVAASAGNHGLGLAHATAALGARSTLVVPRTVSPAKLESLWRYPVELIVSVGNYDVAEADGRRIERERGLTFVSPYNDADVVAGAGTVAVEILADLPDVDLVVVPVGGGGLAAGIALYVKSVAPRTRVVGVQSEASPAMHSSLAAGKITDAPELASLADGLAGNIEAGSITFDLCRRFLDDMVLVTEAEIAEAMRHFLREERLVVEGSAAVGAAALLAGKIDLSRTGVARPKVVNVVTGRNVAEATLRGILSSPEEAG</sequence>
<dbReference type="SUPFAM" id="SSF53686">
    <property type="entry name" value="Tryptophan synthase beta subunit-like PLP-dependent enzymes"/>
    <property type="match status" value="1"/>
</dbReference>
<dbReference type="Proteomes" id="UP000440224">
    <property type="component" value="Unassembled WGS sequence"/>
</dbReference>
<name>A0A6N7PUK8_9BACT</name>
<keyword evidence="3" id="KW-0456">Lyase</keyword>
<gene>
    <name evidence="5" type="ORF">GF068_27325</name>
</gene>
<dbReference type="GO" id="GO:0003941">
    <property type="term" value="F:L-serine ammonia-lyase activity"/>
    <property type="evidence" value="ECO:0007669"/>
    <property type="project" value="TreeGrafter"/>
</dbReference>
<dbReference type="GO" id="GO:0004794">
    <property type="term" value="F:threonine deaminase activity"/>
    <property type="evidence" value="ECO:0007669"/>
    <property type="project" value="TreeGrafter"/>
</dbReference>
<dbReference type="EMBL" id="WJIE01000008">
    <property type="protein sequence ID" value="MRG95599.1"/>
    <property type="molecule type" value="Genomic_DNA"/>
</dbReference>
<feature type="domain" description="Tryptophan synthase beta chain-like PALP" evidence="4">
    <location>
        <begin position="26"/>
        <end position="306"/>
    </location>
</feature>
<dbReference type="PANTHER" id="PTHR48078:SF6">
    <property type="entry name" value="L-THREONINE DEHYDRATASE CATABOLIC TDCB"/>
    <property type="match status" value="1"/>
</dbReference>
<evidence type="ECO:0000313" key="5">
    <source>
        <dbReference type="EMBL" id="MRG95599.1"/>
    </source>
</evidence>
<dbReference type="Gene3D" id="3.40.50.1100">
    <property type="match status" value="2"/>
</dbReference>
<protein>
    <submittedName>
        <fullName evidence="5">Pyridoxal-phosphate dependent enzyme</fullName>
    </submittedName>
</protein>
<accession>A0A6N7PUK8</accession>
<comment type="caution">
    <text evidence="5">The sequence shown here is derived from an EMBL/GenBank/DDBJ whole genome shotgun (WGS) entry which is preliminary data.</text>
</comment>
<reference evidence="5 6" key="1">
    <citation type="submission" date="2019-10" db="EMBL/GenBank/DDBJ databases">
        <title>A soil myxobacterium in the family Polyangiaceae.</title>
        <authorList>
            <person name="Li Y."/>
            <person name="Wang J."/>
        </authorList>
    </citation>
    <scope>NUCLEOTIDE SEQUENCE [LARGE SCALE GENOMIC DNA]</scope>
    <source>
        <strain evidence="5 6">DSM 14734</strain>
    </source>
</reference>
<organism evidence="5 6">
    <name type="scientific">Polyangium spumosum</name>
    <dbReference type="NCBI Taxonomy" id="889282"/>
    <lineage>
        <taxon>Bacteria</taxon>
        <taxon>Pseudomonadati</taxon>
        <taxon>Myxococcota</taxon>
        <taxon>Polyangia</taxon>
        <taxon>Polyangiales</taxon>
        <taxon>Polyangiaceae</taxon>
        <taxon>Polyangium</taxon>
    </lineage>
</organism>
<dbReference type="GO" id="GO:0009097">
    <property type="term" value="P:isoleucine biosynthetic process"/>
    <property type="evidence" value="ECO:0007669"/>
    <property type="project" value="TreeGrafter"/>
</dbReference>
<evidence type="ECO:0000256" key="3">
    <source>
        <dbReference type="ARBA" id="ARBA00023239"/>
    </source>
</evidence>
<dbReference type="InterPro" id="IPR036052">
    <property type="entry name" value="TrpB-like_PALP_sf"/>
</dbReference>
<proteinExistence type="predicted"/>
<dbReference type="AlphaFoldDB" id="A0A6N7PUK8"/>